<keyword evidence="14" id="KW-1185">Reference proteome</keyword>
<keyword evidence="8 10" id="KW-0030">Aminoacyl-tRNA synthetase</keyword>
<dbReference type="AlphaFoldDB" id="A0A6I6MT21"/>
<feature type="binding site" evidence="11">
    <location>
        <begin position="87"/>
        <end position="89"/>
    </location>
    <ligand>
        <name>L-histidine</name>
        <dbReference type="ChEBI" id="CHEBI:57595"/>
    </ligand>
</feature>
<evidence type="ECO:0000256" key="6">
    <source>
        <dbReference type="ARBA" id="ARBA00022840"/>
    </source>
</evidence>
<evidence type="ECO:0000256" key="1">
    <source>
        <dbReference type="ARBA" id="ARBA00008226"/>
    </source>
</evidence>
<dbReference type="Pfam" id="PF13393">
    <property type="entry name" value="tRNA-synt_His"/>
    <property type="match status" value="2"/>
</dbReference>
<evidence type="ECO:0000256" key="4">
    <source>
        <dbReference type="ARBA" id="ARBA00022598"/>
    </source>
</evidence>
<dbReference type="GO" id="GO:0005524">
    <property type="term" value="F:ATP binding"/>
    <property type="evidence" value="ECO:0007669"/>
    <property type="project" value="UniProtKB-UniRule"/>
</dbReference>
<evidence type="ECO:0000256" key="9">
    <source>
        <dbReference type="ARBA" id="ARBA00047639"/>
    </source>
</evidence>
<dbReference type="CDD" id="cd00773">
    <property type="entry name" value="HisRS-like_core"/>
    <property type="match status" value="1"/>
</dbReference>
<evidence type="ECO:0000313" key="14">
    <source>
        <dbReference type="Proteomes" id="UP000431269"/>
    </source>
</evidence>
<dbReference type="GO" id="GO:0006427">
    <property type="term" value="P:histidyl-tRNA aminoacylation"/>
    <property type="evidence" value="ECO:0007669"/>
    <property type="project" value="UniProtKB-UniRule"/>
</dbReference>
<dbReference type="PROSITE" id="PS50862">
    <property type="entry name" value="AA_TRNA_LIGASE_II"/>
    <property type="match status" value="1"/>
</dbReference>
<keyword evidence="3 10" id="KW-0963">Cytoplasm</keyword>
<evidence type="ECO:0000256" key="2">
    <source>
        <dbReference type="ARBA" id="ARBA00011738"/>
    </source>
</evidence>
<dbReference type="Proteomes" id="UP000431269">
    <property type="component" value="Chromosome"/>
</dbReference>
<dbReference type="InterPro" id="IPR015807">
    <property type="entry name" value="His-tRNA-ligase"/>
</dbReference>
<comment type="similarity">
    <text evidence="1 10">Belongs to the class-II aminoacyl-tRNA synthetase family.</text>
</comment>
<keyword evidence="7 10" id="KW-0648">Protein biosynthesis</keyword>
<dbReference type="Gene3D" id="3.30.930.10">
    <property type="entry name" value="Bira Bifunctional Protein, Domain 2"/>
    <property type="match status" value="1"/>
</dbReference>
<comment type="subcellular location">
    <subcellularLocation>
        <location evidence="10">Cytoplasm</location>
    </subcellularLocation>
</comment>
<feature type="binding site" evidence="11">
    <location>
        <position position="117"/>
    </location>
    <ligand>
        <name>L-histidine</name>
        <dbReference type="ChEBI" id="CHEBI:57595"/>
    </ligand>
</feature>
<dbReference type="KEGG" id="tsv:DSM104635_01099"/>
<dbReference type="InterPro" id="IPR036621">
    <property type="entry name" value="Anticodon-bd_dom_sf"/>
</dbReference>
<evidence type="ECO:0000256" key="5">
    <source>
        <dbReference type="ARBA" id="ARBA00022741"/>
    </source>
</evidence>
<evidence type="ECO:0000256" key="11">
    <source>
        <dbReference type="PIRSR" id="PIRSR001549-1"/>
    </source>
</evidence>
<dbReference type="InterPro" id="IPR045864">
    <property type="entry name" value="aa-tRNA-synth_II/BPL/LPL"/>
</dbReference>
<dbReference type="GO" id="GO:0004821">
    <property type="term" value="F:histidine-tRNA ligase activity"/>
    <property type="evidence" value="ECO:0007669"/>
    <property type="project" value="UniProtKB-UniRule"/>
</dbReference>
<evidence type="ECO:0000256" key="8">
    <source>
        <dbReference type="ARBA" id="ARBA00023146"/>
    </source>
</evidence>
<evidence type="ECO:0000256" key="10">
    <source>
        <dbReference type="HAMAP-Rule" id="MF_00127"/>
    </source>
</evidence>
<evidence type="ECO:0000256" key="7">
    <source>
        <dbReference type="ARBA" id="ARBA00022917"/>
    </source>
</evidence>
<dbReference type="EMBL" id="CP047045">
    <property type="protein sequence ID" value="QGZ94283.1"/>
    <property type="molecule type" value="Genomic_DNA"/>
</dbReference>
<reference evidence="14" key="1">
    <citation type="submission" date="2019-12" db="EMBL/GenBank/DDBJ databases">
        <title>Complete genome of Terracaulis silvestris 0127_4.</title>
        <authorList>
            <person name="Vieira S."/>
            <person name="Riedel T."/>
            <person name="Sproer C."/>
            <person name="Pascual J."/>
            <person name="Boedeker C."/>
            <person name="Overmann J."/>
        </authorList>
    </citation>
    <scope>NUCLEOTIDE SEQUENCE [LARGE SCALE GENOMIC DNA]</scope>
    <source>
        <strain evidence="14">0127_4</strain>
    </source>
</reference>
<accession>A0A6I6MT21</accession>
<feature type="binding site" evidence="11">
    <location>
        <position position="135"/>
    </location>
    <ligand>
        <name>L-histidine</name>
        <dbReference type="ChEBI" id="CHEBI:57595"/>
    </ligand>
</feature>
<evidence type="ECO:0000256" key="3">
    <source>
        <dbReference type="ARBA" id="ARBA00022490"/>
    </source>
</evidence>
<keyword evidence="5 10" id="KW-0547">Nucleotide-binding</keyword>
<dbReference type="Pfam" id="PF03129">
    <property type="entry name" value="HGTP_anticodon"/>
    <property type="match status" value="1"/>
</dbReference>
<dbReference type="InterPro" id="IPR041715">
    <property type="entry name" value="HisRS-like_core"/>
</dbReference>
<dbReference type="InterPro" id="IPR006195">
    <property type="entry name" value="aa-tRNA-synth_II"/>
</dbReference>
<gene>
    <name evidence="10 13" type="primary">hisS</name>
    <name evidence="13" type="ORF">DSM104635_01099</name>
</gene>
<evidence type="ECO:0000313" key="13">
    <source>
        <dbReference type="EMBL" id="QGZ94283.1"/>
    </source>
</evidence>
<dbReference type="NCBIfam" id="TIGR00442">
    <property type="entry name" value="hisS"/>
    <property type="match status" value="1"/>
</dbReference>
<comment type="catalytic activity">
    <reaction evidence="9 10">
        <text>tRNA(His) + L-histidine + ATP = L-histidyl-tRNA(His) + AMP + diphosphate + H(+)</text>
        <dbReference type="Rhea" id="RHEA:17313"/>
        <dbReference type="Rhea" id="RHEA-COMP:9665"/>
        <dbReference type="Rhea" id="RHEA-COMP:9689"/>
        <dbReference type="ChEBI" id="CHEBI:15378"/>
        <dbReference type="ChEBI" id="CHEBI:30616"/>
        <dbReference type="ChEBI" id="CHEBI:33019"/>
        <dbReference type="ChEBI" id="CHEBI:57595"/>
        <dbReference type="ChEBI" id="CHEBI:78442"/>
        <dbReference type="ChEBI" id="CHEBI:78527"/>
        <dbReference type="ChEBI" id="CHEBI:456215"/>
        <dbReference type="EC" id="6.1.1.21"/>
    </reaction>
</comment>
<dbReference type="HAMAP" id="MF_00127">
    <property type="entry name" value="His_tRNA_synth"/>
    <property type="match status" value="1"/>
</dbReference>
<feature type="domain" description="Aminoacyl-transfer RNA synthetases class-II family profile" evidence="12">
    <location>
        <begin position="29"/>
        <end position="365"/>
    </location>
</feature>
<dbReference type="InterPro" id="IPR004516">
    <property type="entry name" value="HisRS/HisZ"/>
</dbReference>
<dbReference type="PANTHER" id="PTHR11476:SF7">
    <property type="entry name" value="HISTIDINE--TRNA LIGASE"/>
    <property type="match status" value="1"/>
</dbReference>
<dbReference type="RefSeq" id="WP_158765232.1">
    <property type="nucleotide sequence ID" value="NZ_CP047045.1"/>
</dbReference>
<dbReference type="InterPro" id="IPR033656">
    <property type="entry name" value="HisRS_anticodon"/>
</dbReference>
<dbReference type="SUPFAM" id="SSF52954">
    <property type="entry name" value="Class II aaRS ABD-related"/>
    <property type="match status" value="1"/>
</dbReference>
<organism evidence="13 14">
    <name type="scientific">Terricaulis silvestris</name>
    <dbReference type="NCBI Taxonomy" id="2686094"/>
    <lineage>
        <taxon>Bacteria</taxon>
        <taxon>Pseudomonadati</taxon>
        <taxon>Pseudomonadota</taxon>
        <taxon>Alphaproteobacteria</taxon>
        <taxon>Caulobacterales</taxon>
        <taxon>Caulobacteraceae</taxon>
        <taxon>Terricaulis</taxon>
    </lineage>
</organism>
<dbReference type="SUPFAM" id="SSF55681">
    <property type="entry name" value="Class II aaRS and biotin synthetases"/>
    <property type="match status" value="1"/>
</dbReference>
<dbReference type="GO" id="GO:0005737">
    <property type="term" value="C:cytoplasm"/>
    <property type="evidence" value="ECO:0007669"/>
    <property type="project" value="UniProtKB-SubCell"/>
</dbReference>
<dbReference type="CDD" id="cd00859">
    <property type="entry name" value="HisRS_anticodon"/>
    <property type="match status" value="1"/>
</dbReference>
<keyword evidence="6 10" id="KW-0067">ATP-binding</keyword>
<dbReference type="PANTHER" id="PTHR11476">
    <property type="entry name" value="HISTIDYL-TRNA SYNTHETASE"/>
    <property type="match status" value="1"/>
</dbReference>
<feature type="binding site" evidence="11">
    <location>
        <position position="307"/>
    </location>
    <ligand>
        <name>L-histidine</name>
        <dbReference type="ChEBI" id="CHEBI:57595"/>
    </ligand>
</feature>
<dbReference type="EC" id="6.1.1.21" evidence="10"/>
<protein>
    <recommendedName>
        <fullName evidence="10">Histidine--tRNA ligase</fullName>
        <ecNumber evidence="10">6.1.1.21</ecNumber>
    </recommendedName>
    <alternativeName>
        <fullName evidence="10">Histidyl-tRNA synthetase</fullName>
        <shortName evidence="10">HisRS</shortName>
    </alternativeName>
</protein>
<sequence length="493" mass="53095">MSNSESSRVAAEKPRGFADRLGKAASAEERVVEAVGRVYEQWGFDRLETPALEFTEALGKFLPDLDRPNEGVFSFKDDERWLSLRYDLTAPLARFAAEQWQTLPKPFRRWAGGPVWRNEKPGPGRFREFWQCDADTVGSASPAADAEIVALACAAVEAAGVARGNYVVKVSSRKLLDGLLELVGVPQSAQSQRLVVLRALDKLDRLGAECVRALLGPGRKDESGDFTQGAKLEAAQIEPILKFATASAETPTPDRILGLWNEVSPDFKVAPDSIADAGVKELAQIFGLLQTMGYLDGRVQLDTSVVRGLEYYTGPVFEAQLIGGGGANFGSVGGGGRYDDLVARFTGERVPATGFSIGVSRLAAVKERLGWGEVVAANAPVVVLALDGDRIGDYFGIAQELRDVGIRAEVYLGGAGMKAQLKYADKRDAPIVVIQGGDELAKGTVTLKDLKLGAQLAKDLGEDREAYAKSREQAQREVPRGEVVAAVQQMLAR</sequence>
<dbReference type="InterPro" id="IPR004154">
    <property type="entry name" value="Anticodon-bd"/>
</dbReference>
<keyword evidence="4 10" id="KW-0436">Ligase</keyword>
<dbReference type="Gene3D" id="3.40.50.800">
    <property type="entry name" value="Anticodon-binding domain"/>
    <property type="match status" value="1"/>
</dbReference>
<dbReference type="PIRSF" id="PIRSF001549">
    <property type="entry name" value="His-tRNA_synth"/>
    <property type="match status" value="1"/>
</dbReference>
<feature type="binding site" evidence="11">
    <location>
        <begin position="311"/>
        <end position="312"/>
    </location>
    <ligand>
        <name>L-histidine</name>
        <dbReference type="ChEBI" id="CHEBI:57595"/>
    </ligand>
</feature>
<comment type="subunit">
    <text evidence="2 10">Homodimer.</text>
</comment>
<evidence type="ECO:0000259" key="12">
    <source>
        <dbReference type="PROSITE" id="PS50862"/>
    </source>
</evidence>
<name>A0A6I6MT21_9CAUL</name>
<proteinExistence type="inferred from homology"/>
<feature type="binding site" evidence="11">
    <location>
        <position position="131"/>
    </location>
    <ligand>
        <name>L-histidine</name>
        <dbReference type="ChEBI" id="CHEBI:57595"/>
    </ligand>
</feature>